<dbReference type="AlphaFoldDB" id="A0A4Y8WIH8"/>
<gene>
    <name evidence="1" type="ORF">ELS82_05325</name>
</gene>
<comment type="caution">
    <text evidence="1">The sequence shown here is derived from an EMBL/GenBank/DDBJ whole genome shotgun (WGS) entry which is preliminary data.</text>
</comment>
<evidence type="ECO:0000313" key="2">
    <source>
        <dbReference type="Proteomes" id="UP000297753"/>
    </source>
</evidence>
<accession>A0A4Y8WIH8</accession>
<organism evidence="1 2">
    <name type="scientific">Vibrio ouci</name>
    <dbReference type="NCBI Taxonomy" id="2499078"/>
    <lineage>
        <taxon>Bacteria</taxon>
        <taxon>Pseudomonadati</taxon>
        <taxon>Pseudomonadota</taxon>
        <taxon>Gammaproteobacteria</taxon>
        <taxon>Vibrionales</taxon>
        <taxon>Vibrionaceae</taxon>
        <taxon>Vibrio</taxon>
    </lineage>
</organism>
<proteinExistence type="predicted"/>
<dbReference type="OrthoDB" id="5897761at2"/>
<evidence type="ECO:0000313" key="1">
    <source>
        <dbReference type="EMBL" id="TFH92614.1"/>
    </source>
</evidence>
<name>A0A4Y8WIH8_9VIBR</name>
<dbReference type="EMBL" id="SATR01000005">
    <property type="protein sequence ID" value="TFH92614.1"/>
    <property type="molecule type" value="Genomic_DNA"/>
</dbReference>
<reference evidence="1 2" key="1">
    <citation type="submission" date="2019-01" db="EMBL/GenBank/DDBJ databases">
        <title>Vibrio BEI176 sp. nov, a marine bacterium isolated from China: eastern marignal seas.</title>
        <authorList>
            <person name="Li B."/>
        </authorList>
    </citation>
    <scope>NUCLEOTIDE SEQUENCE [LARGE SCALE GENOMIC DNA]</scope>
    <source>
        <strain evidence="1 2">BEI176</strain>
    </source>
</reference>
<protein>
    <submittedName>
        <fullName evidence="1">Uncharacterized protein</fullName>
    </submittedName>
</protein>
<sequence>MLVLAMVLPCSIYLTFTLQTMYKIINRNVRYSDQIVTNSTFLFKKKPFFAQYIEQNCSNCYKIVNKTSPRRSCYFYKNKIKSLYIKKIIVKS</sequence>
<dbReference type="Proteomes" id="UP000297753">
    <property type="component" value="Unassembled WGS sequence"/>
</dbReference>
<keyword evidence="2" id="KW-1185">Reference proteome</keyword>